<reference evidence="3" key="3">
    <citation type="submission" date="2025-08" db="UniProtKB">
        <authorList>
            <consortium name="RefSeq"/>
        </authorList>
    </citation>
    <scope>IDENTIFICATION</scope>
    <source>
        <strain evidence="3">NI907</strain>
    </source>
</reference>
<dbReference type="Proteomes" id="UP000515153">
    <property type="component" value="Unplaced"/>
</dbReference>
<keyword evidence="2" id="KW-1185">Reference proteome</keyword>
<dbReference type="KEGG" id="pgri:PgNI_09380"/>
<name>A0A6P8AT40_PYRGI</name>
<keyword evidence="1" id="KW-1133">Transmembrane helix</keyword>
<evidence type="ECO:0000256" key="1">
    <source>
        <dbReference type="SAM" id="Phobius"/>
    </source>
</evidence>
<evidence type="ECO:0000313" key="2">
    <source>
        <dbReference type="Proteomes" id="UP000515153"/>
    </source>
</evidence>
<evidence type="ECO:0000313" key="3">
    <source>
        <dbReference type="RefSeq" id="XP_030978067.1"/>
    </source>
</evidence>
<gene>
    <name evidence="3" type="ORF">PgNI_09380</name>
</gene>
<dbReference type="RefSeq" id="XP_030978067.1">
    <property type="nucleotide sequence ID" value="XM_031129364.1"/>
</dbReference>
<organism evidence="2 3">
    <name type="scientific">Pyricularia grisea</name>
    <name type="common">Crabgrass-specific blast fungus</name>
    <name type="synonym">Magnaporthe grisea</name>
    <dbReference type="NCBI Taxonomy" id="148305"/>
    <lineage>
        <taxon>Eukaryota</taxon>
        <taxon>Fungi</taxon>
        <taxon>Dikarya</taxon>
        <taxon>Ascomycota</taxon>
        <taxon>Pezizomycotina</taxon>
        <taxon>Sordariomycetes</taxon>
        <taxon>Sordariomycetidae</taxon>
        <taxon>Magnaporthales</taxon>
        <taxon>Pyriculariaceae</taxon>
        <taxon>Pyricularia</taxon>
    </lineage>
</organism>
<dbReference type="GeneID" id="41964272"/>
<reference evidence="3" key="2">
    <citation type="submission" date="2019-10" db="EMBL/GenBank/DDBJ databases">
        <authorList>
            <consortium name="NCBI Genome Project"/>
        </authorList>
    </citation>
    <scope>NUCLEOTIDE SEQUENCE</scope>
    <source>
        <strain evidence="3">NI907</strain>
    </source>
</reference>
<protein>
    <submittedName>
        <fullName evidence="3">Uncharacterized protein</fullName>
    </submittedName>
</protein>
<proteinExistence type="predicted"/>
<keyword evidence="1" id="KW-0812">Transmembrane</keyword>
<sequence>MNNSAKHDADARVPSPAHLAAVFNLFGGSTMALRGKQRTFLSKHVLFLILSRISLLPFTTIQRRTDPYIYSMFVLPAT</sequence>
<reference evidence="3" key="1">
    <citation type="journal article" date="2019" name="Mol. Biol. Evol.">
        <title>Blast fungal genomes show frequent chromosomal changes, gene gains and losses, and effector gene turnover.</title>
        <authorList>
            <person name="Gomez Luciano L.B."/>
            <person name="Jason Tsai I."/>
            <person name="Chuma I."/>
            <person name="Tosa Y."/>
            <person name="Chen Y.H."/>
            <person name="Li J.Y."/>
            <person name="Li M.Y."/>
            <person name="Jade Lu M.Y."/>
            <person name="Nakayashiki H."/>
            <person name="Li W.H."/>
        </authorList>
    </citation>
    <scope>NUCLEOTIDE SEQUENCE</scope>
    <source>
        <strain evidence="3">NI907</strain>
    </source>
</reference>
<feature type="transmembrane region" description="Helical" evidence="1">
    <location>
        <begin position="45"/>
        <end position="62"/>
    </location>
</feature>
<keyword evidence="1" id="KW-0472">Membrane</keyword>
<dbReference type="AlphaFoldDB" id="A0A6P8AT40"/>
<accession>A0A6P8AT40</accession>